<dbReference type="Gene3D" id="3.40.50.620">
    <property type="entry name" value="HUPs"/>
    <property type="match status" value="1"/>
</dbReference>
<dbReference type="PANTHER" id="PTHR43311">
    <property type="entry name" value="GLUTAMATE--TRNA LIGASE"/>
    <property type="match status" value="1"/>
</dbReference>
<feature type="binding site" evidence="10">
    <location>
        <position position="141"/>
    </location>
    <ligand>
        <name>Zn(2+)</name>
        <dbReference type="ChEBI" id="CHEBI:29105"/>
    </ligand>
</feature>
<keyword evidence="5 10" id="KW-0436">Ligase</keyword>
<evidence type="ECO:0000256" key="9">
    <source>
        <dbReference type="ARBA" id="ARBA00023146"/>
    </source>
</evidence>
<feature type="short sequence motif" description="'KMSKS' region" evidence="10">
    <location>
        <begin position="251"/>
        <end position="255"/>
    </location>
</feature>
<dbReference type="AlphaFoldDB" id="A0AA48GSD4"/>
<comment type="subunit">
    <text evidence="3 10">Monomer.</text>
</comment>
<comment type="function">
    <text evidence="10">Catalyzes the attachment of glutamate to tRNA(Glu) in a two-step reaction: glutamate is first activated by ATP to form Glu-AMP and then transferred to the acceptor end of tRNA(Glu).</text>
</comment>
<dbReference type="Gene3D" id="1.10.10.350">
    <property type="match status" value="1"/>
</dbReference>
<dbReference type="PANTHER" id="PTHR43311:SF2">
    <property type="entry name" value="GLUTAMATE--TRNA LIGASE, MITOCHONDRIAL-RELATED"/>
    <property type="match status" value="1"/>
</dbReference>
<dbReference type="GO" id="GO:0005524">
    <property type="term" value="F:ATP binding"/>
    <property type="evidence" value="ECO:0007669"/>
    <property type="project" value="UniProtKB-UniRule"/>
</dbReference>
<dbReference type="Proteomes" id="UP001238179">
    <property type="component" value="Chromosome"/>
</dbReference>
<feature type="binding site" evidence="10">
    <location>
        <position position="114"/>
    </location>
    <ligand>
        <name>Zn(2+)</name>
        <dbReference type="ChEBI" id="CHEBI:29105"/>
    </ligand>
</feature>
<reference evidence="14" key="1">
    <citation type="journal article" date="2023" name="Int. J. Syst. Evol. Microbiol.">
        <title>Mesoterricola silvestris gen. nov., sp. nov., Mesoterricola sediminis sp. nov., Geothrix oryzae sp. nov., Geothrix edaphica sp. nov., Geothrix rubra sp. nov., and Geothrix limicola sp. nov., six novel members of Acidobacteriota isolated from soils.</title>
        <authorList>
            <person name="Itoh H."/>
            <person name="Sugisawa Y."/>
            <person name="Mise K."/>
            <person name="Xu Z."/>
            <person name="Kuniyasu M."/>
            <person name="Ushijima N."/>
            <person name="Kawano K."/>
            <person name="Kobayashi E."/>
            <person name="Shiratori Y."/>
            <person name="Masuda Y."/>
            <person name="Senoo K."/>
        </authorList>
    </citation>
    <scope>NUCLEOTIDE SEQUENCE [LARGE SCALE GENOMIC DNA]</scope>
    <source>
        <strain evidence="14">W79</strain>
    </source>
</reference>
<dbReference type="SUPFAM" id="SSF48163">
    <property type="entry name" value="An anticodon-binding domain of class I aminoacyl-tRNA synthetases"/>
    <property type="match status" value="1"/>
</dbReference>
<dbReference type="GO" id="GO:0006424">
    <property type="term" value="P:glutamyl-tRNA aminoacylation"/>
    <property type="evidence" value="ECO:0007669"/>
    <property type="project" value="UniProtKB-UniRule"/>
</dbReference>
<dbReference type="InterPro" id="IPR033910">
    <property type="entry name" value="GluRS_core"/>
</dbReference>
<keyword evidence="14" id="KW-1185">Reference proteome</keyword>
<evidence type="ECO:0000259" key="11">
    <source>
        <dbReference type="Pfam" id="PF00749"/>
    </source>
</evidence>
<dbReference type="KEGG" id="msil:METEAL_39740"/>
<keyword evidence="7 10" id="KW-0067">ATP-binding</keyword>
<comment type="similarity">
    <text evidence="2 10">Belongs to the class-I aminoacyl-tRNA synthetase family. Glutamate--tRNA ligase type 1 subfamily.</text>
</comment>
<dbReference type="InterPro" id="IPR001412">
    <property type="entry name" value="aa-tRNA-synth_I_CS"/>
</dbReference>
<evidence type="ECO:0000313" key="14">
    <source>
        <dbReference type="Proteomes" id="UP001238179"/>
    </source>
</evidence>
<evidence type="ECO:0000256" key="10">
    <source>
        <dbReference type="HAMAP-Rule" id="MF_00022"/>
    </source>
</evidence>
<dbReference type="GO" id="GO:0000049">
    <property type="term" value="F:tRNA binding"/>
    <property type="evidence" value="ECO:0007669"/>
    <property type="project" value="InterPro"/>
</dbReference>
<proteinExistence type="inferred from homology"/>
<dbReference type="Pfam" id="PF19269">
    <property type="entry name" value="Anticodon_2"/>
    <property type="match status" value="1"/>
</dbReference>
<dbReference type="Pfam" id="PF00749">
    <property type="entry name" value="tRNA-synt_1c"/>
    <property type="match status" value="1"/>
</dbReference>
<evidence type="ECO:0000256" key="3">
    <source>
        <dbReference type="ARBA" id="ARBA00011245"/>
    </source>
</evidence>
<organism evidence="13 14">
    <name type="scientific">Mesoterricola silvestris</name>
    <dbReference type="NCBI Taxonomy" id="2927979"/>
    <lineage>
        <taxon>Bacteria</taxon>
        <taxon>Pseudomonadati</taxon>
        <taxon>Acidobacteriota</taxon>
        <taxon>Holophagae</taxon>
        <taxon>Holophagales</taxon>
        <taxon>Holophagaceae</taxon>
        <taxon>Mesoterricola</taxon>
    </lineage>
</organism>
<dbReference type="EC" id="6.1.1.17" evidence="10"/>
<dbReference type="InterPro" id="IPR020058">
    <property type="entry name" value="Glu/Gln-tRNA-synth_Ib_cat-dom"/>
</dbReference>
<dbReference type="PROSITE" id="PS00178">
    <property type="entry name" value="AA_TRNA_LIGASE_I"/>
    <property type="match status" value="1"/>
</dbReference>
<accession>A0AA48GSD4</accession>
<dbReference type="GO" id="GO:0005829">
    <property type="term" value="C:cytosol"/>
    <property type="evidence" value="ECO:0007669"/>
    <property type="project" value="TreeGrafter"/>
</dbReference>
<evidence type="ECO:0000256" key="8">
    <source>
        <dbReference type="ARBA" id="ARBA00022917"/>
    </source>
</evidence>
<feature type="binding site" evidence="10">
    <location>
        <position position="254"/>
    </location>
    <ligand>
        <name>ATP</name>
        <dbReference type="ChEBI" id="CHEBI:30616"/>
    </ligand>
</feature>
<evidence type="ECO:0000256" key="2">
    <source>
        <dbReference type="ARBA" id="ARBA00007894"/>
    </source>
</evidence>
<dbReference type="InterPro" id="IPR008925">
    <property type="entry name" value="aa_tRNA-synth_I_cd-bd_sf"/>
</dbReference>
<dbReference type="GO" id="GO:0004818">
    <property type="term" value="F:glutamate-tRNA ligase activity"/>
    <property type="evidence" value="ECO:0007669"/>
    <property type="project" value="UniProtKB-UniRule"/>
</dbReference>
<dbReference type="InterPro" id="IPR020751">
    <property type="entry name" value="aa-tRNA-synth_I_codon-bd_sub2"/>
</dbReference>
<dbReference type="InterPro" id="IPR045462">
    <property type="entry name" value="aa-tRNA-synth_I_cd-bd"/>
</dbReference>
<feature type="short sequence motif" description="'HIGH' region" evidence="10">
    <location>
        <begin position="11"/>
        <end position="21"/>
    </location>
</feature>
<sequence length="483" mass="54121">MQKPVVTRFAPSPTGMLHIGGVRTALFCWLYARRHHGTFILRVEDTDLTRSTDDNIRIIEEGMDWVGLDWDEGPVPGDPNAYRGPHGPYRQMLRMDLYRAKIAQLLEAGLAYRCECSREDLDARRKQADAEGRPFMYDGRCRDKHLDGSVPCAIRLRMPDSGEIVLEDLVKGRIAVPASSLDDWIIARQDGTPTYNFCVVVDDVDMGVTHVVRGDDHVANTPKQIALYRALGYELPAFAHVPMILGKDKQKLSKRHGAASITEFRDDGFLPVAVRLCLAKLGWTPKVDGKAAESVEEELLTDQQLMENFDLGEIQKAAAVFDIDKLKWINQKFIQRLDWTEIAPHLRWQWARLGLEAAWDAKPDEWKALAIGCNKNRATLVEMAETTRFLLKAPASFDEAAVAKYLVDAVKPALREVTALEDYGHDALKAGVDAILARHGLKLKDLAQALRVAFTGGVVSPPIFDTMALLGREDVCARLEKWI</sequence>
<dbReference type="NCBIfam" id="TIGR00464">
    <property type="entry name" value="gltX_bact"/>
    <property type="match status" value="1"/>
</dbReference>
<feature type="domain" description="Glutamyl/glutaminyl-tRNA synthetase class Ib catalytic" evidence="11">
    <location>
        <begin position="5"/>
        <end position="328"/>
    </location>
</feature>
<dbReference type="CDD" id="cd00808">
    <property type="entry name" value="GluRS_core"/>
    <property type="match status" value="1"/>
</dbReference>
<dbReference type="GO" id="GO:0008270">
    <property type="term" value="F:zinc ion binding"/>
    <property type="evidence" value="ECO:0007669"/>
    <property type="project" value="UniProtKB-UniRule"/>
</dbReference>
<comment type="catalytic activity">
    <reaction evidence="10">
        <text>tRNA(Glu) + L-glutamate + ATP = L-glutamyl-tRNA(Glu) + AMP + diphosphate</text>
        <dbReference type="Rhea" id="RHEA:23540"/>
        <dbReference type="Rhea" id="RHEA-COMP:9663"/>
        <dbReference type="Rhea" id="RHEA-COMP:9680"/>
        <dbReference type="ChEBI" id="CHEBI:29985"/>
        <dbReference type="ChEBI" id="CHEBI:30616"/>
        <dbReference type="ChEBI" id="CHEBI:33019"/>
        <dbReference type="ChEBI" id="CHEBI:78442"/>
        <dbReference type="ChEBI" id="CHEBI:78520"/>
        <dbReference type="ChEBI" id="CHEBI:456215"/>
        <dbReference type="EC" id="6.1.1.17"/>
    </reaction>
</comment>
<dbReference type="HAMAP" id="MF_00022">
    <property type="entry name" value="Glu_tRNA_synth_type1"/>
    <property type="match status" value="1"/>
</dbReference>
<dbReference type="InterPro" id="IPR004527">
    <property type="entry name" value="Glu-tRNA-ligase_bac/mito"/>
</dbReference>
<dbReference type="FunFam" id="3.40.50.620:FF:000007">
    <property type="entry name" value="Glutamate--tRNA ligase"/>
    <property type="match status" value="1"/>
</dbReference>
<keyword evidence="10" id="KW-0479">Metal-binding</keyword>
<dbReference type="InterPro" id="IPR000924">
    <property type="entry name" value="Glu/Gln-tRNA-synth"/>
</dbReference>
<evidence type="ECO:0000256" key="5">
    <source>
        <dbReference type="ARBA" id="ARBA00022598"/>
    </source>
</evidence>
<evidence type="ECO:0000313" key="13">
    <source>
        <dbReference type="EMBL" id="BDU74800.1"/>
    </source>
</evidence>
<evidence type="ECO:0000259" key="12">
    <source>
        <dbReference type="Pfam" id="PF19269"/>
    </source>
</evidence>
<feature type="domain" description="Aminoacyl-tRNA synthetase class I anticodon-binding" evidence="12">
    <location>
        <begin position="368"/>
        <end position="483"/>
    </location>
</feature>
<dbReference type="InterPro" id="IPR049940">
    <property type="entry name" value="GluQ/Sye"/>
</dbReference>
<feature type="binding site" evidence="10">
    <location>
        <position position="116"/>
    </location>
    <ligand>
        <name>Zn(2+)</name>
        <dbReference type="ChEBI" id="CHEBI:29105"/>
    </ligand>
</feature>
<feature type="binding site" evidence="10">
    <location>
        <position position="143"/>
    </location>
    <ligand>
        <name>Zn(2+)</name>
        <dbReference type="ChEBI" id="CHEBI:29105"/>
    </ligand>
</feature>
<dbReference type="PRINTS" id="PR00987">
    <property type="entry name" value="TRNASYNTHGLU"/>
</dbReference>
<dbReference type="SUPFAM" id="SSF52374">
    <property type="entry name" value="Nucleotidylyl transferase"/>
    <property type="match status" value="1"/>
</dbReference>
<keyword evidence="10" id="KW-0862">Zinc</keyword>
<keyword evidence="6 10" id="KW-0547">Nucleotide-binding</keyword>
<keyword evidence="9 10" id="KW-0030">Aminoacyl-tRNA synthetase</keyword>
<dbReference type="InterPro" id="IPR014729">
    <property type="entry name" value="Rossmann-like_a/b/a_fold"/>
</dbReference>
<evidence type="ECO:0000256" key="1">
    <source>
        <dbReference type="ARBA" id="ARBA00004496"/>
    </source>
</evidence>
<protein>
    <recommendedName>
        <fullName evidence="10">Glutamate--tRNA ligase</fullName>
        <ecNumber evidence="10">6.1.1.17</ecNumber>
    </recommendedName>
    <alternativeName>
        <fullName evidence="10">Glutamyl-tRNA synthetase</fullName>
        <shortName evidence="10">GluRS</shortName>
    </alternativeName>
</protein>
<keyword evidence="4 10" id="KW-0963">Cytoplasm</keyword>
<evidence type="ECO:0000256" key="7">
    <source>
        <dbReference type="ARBA" id="ARBA00022840"/>
    </source>
</evidence>
<evidence type="ECO:0000256" key="6">
    <source>
        <dbReference type="ARBA" id="ARBA00022741"/>
    </source>
</evidence>
<dbReference type="RefSeq" id="WP_316413474.1">
    <property type="nucleotide sequence ID" value="NZ_AP027080.1"/>
</dbReference>
<comment type="cofactor">
    <cofactor evidence="10">
        <name>Zn(2+)</name>
        <dbReference type="ChEBI" id="CHEBI:29105"/>
    </cofactor>
    <text evidence="10">Binds 1 zinc ion per subunit.</text>
</comment>
<dbReference type="EMBL" id="AP027080">
    <property type="protein sequence ID" value="BDU74800.1"/>
    <property type="molecule type" value="Genomic_DNA"/>
</dbReference>
<evidence type="ECO:0000256" key="4">
    <source>
        <dbReference type="ARBA" id="ARBA00022490"/>
    </source>
</evidence>
<name>A0AA48GSD4_9BACT</name>
<keyword evidence="8 10" id="KW-0648">Protein biosynthesis</keyword>
<comment type="subcellular location">
    <subcellularLocation>
        <location evidence="1 10">Cytoplasm</location>
    </subcellularLocation>
</comment>
<gene>
    <name evidence="10 13" type="primary">gltX</name>
    <name evidence="13" type="ORF">METEAL_39740</name>
</gene>